<dbReference type="Pfam" id="PF22043">
    <property type="entry name" value="DUF6935"/>
    <property type="match status" value="1"/>
</dbReference>
<proteinExistence type="predicted"/>
<accession>A0A0W8EA42</accession>
<reference evidence="2" key="1">
    <citation type="journal article" date="2015" name="Proc. Natl. Acad. Sci. U.S.A.">
        <title>Networks of energetic and metabolic interactions define dynamics in microbial communities.</title>
        <authorList>
            <person name="Embree M."/>
            <person name="Liu J.K."/>
            <person name="Al-Bassam M.M."/>
            <person name="Zengler K."/>
        </authorList>
    </citation>
    <scope>NUCLEOTIDE SEQUENCE</scope>
</reference>
<feature type="domain" description="DUF6935" evidence="1">
    <location>
        <begin position="6"/>
        <end position="155"/>
    </location>
</feature>
<dbReference type="InterPro" id="IPR053907">
    <property type="entry name" value="DUF6935"/>
</dbReference>
<dbReference type="AlphaFoldDB" id="A0A0W8EA42"/>
<dbReference type="EMBL" id="LNQE01001811">
    <property type="protein sequence ID" value="KUG05495.1"/>
    <property type="molecule type" value="Genomic_DNA"/>
</dbReference>
<comment type="caution">
    <text evidence="2">The sequence shown here is derived from an EMBL/GenBank/DDBJ whole genome shotgun (WGS) entry which is preliminary data.</text>
</comment>
<sequence length="162" mass="18483">MQVVFQTLPKTAEEFISMPEFGFASPFHVAALFITAICAYHENRDECYNMIDALKGPQKLSVMEKQFIRERMMGKSEYIGKAYLAGATPQNDYTPELPYTVIIEETPNTFAEAGYATVYVHTGGADSPRPVKLRKKGEDWFLWEHTGLFIDIYKPVSSDPWR</sequence>
<gene>
    <name evidence="2" type="ORF">ASZ90_017075</name>
</gene>
<name>A0A0W8EA42_9ZZZZ</name>
<organism evidence="2">
    <name type="scientific">hydrocarbon metagenome</name>
    <dbReference type="NCBI Taxonomy" id="938273"/>
    <lineage>
        <taxon>unclassified sequences</taxon>
        <taxon>metagenomes</taxon>
        <taxon>ecological metagenomes</taxon>
    </lineage>
</organism>
<evidence type="ECO:0000259" key="1">
    <source>
        <dbReference type="Pfam" id="PF22043"/>
    </source>
</evidence>
<protein>
    <recommendedName>
        <fullName evidence="1">DUF6935 domain-containing protein</fullName>
    </recommendedName>
</protein>
<evidence type="ECO:0000313" key="2">
    <source>
        <dbReference type="EMBL" id="KUG05495.1"/>
    </source>
</evidence>